<evidence type="ECO:0000256" key="1">
    <source>
        <dbReference type="SAM" id="Phobius"/>
    </source>
</evidence>
<name>A0ABY3SC30_9ENTR</name>
<dbReference type="EMBL" id="CP087880">
    <property type="protein sequence ID" value="UGS43522.1"/>
    <property type="molecule type" value="Genomic_DNA"/>
</dbReference>
<keyword evidence="3" id="KW-1185">Reference proteome</keyword>
<dbReference type="Proteomes" id="UP001199659">
    <property type="component" value="Chromosome"/>
</dbReference>
<protein>
    <submittedName>
        <fullName evidence="2">Uncharacterized protein</fullName>
    </submittedName>
</protein>
<dbReference type="RefSeq" id="WP_231826230.1">
    <property type="nucleotide sequence ID" value="NZ_CP087880.1"/>
</dbReference>
<evidence type="ECO:0000313" key="2">
    <source>
        <dbReference type="EMBL" id="UGS43522.1"/>
    </source>
</evidence>
<gene>
    <name evidence="2" type="ORF">G163CM_42970</name>
</gene>
<keyword evidence="1" id="KW-0472">Membrane</keyword>
<reference evidence="2 3" key="1">
    <citation type="journal article" date="2022" name="Int. J. Syst. Evol. Microbiol.">
        <title>Pseudocitrobacter corydidari sp. nov., isolated from the Asian emerald cockroach Corydidarum magnifica.</title>
        <authorList>
            <person name="Guzman J."/>
            <person name="Poehlein A."/>
            <person name="Glaeser S.P."/>
            <person name="Schwengers O."/>
            <person name="Blom J."/>
            <person name="Hollensteiner J."/>
            <person name="Kampfer P."/>
            <person name="Vilcinskas A."/>
        </authorList>
    </citation>
    <scope>NUCLEOTIDE SEQUENCE [LARGE SCALE GENOMIC DNA]</scope>
    <source>
        <strain evidence="2">G163CM</strain>
    </source>
</reference>
<feature type="transmembrane region" description="Helical" evidence="1">
    <location>
        <begin position="65"/>
        <end position="82"/>
    </location>
</feature>
<accession>A0ABY3SC30</accession>
<keyword evidence="1" id="KW-1133">Transmembrane helix</keyword>
<evidence type="ECO:0000313" key="3">
    <source>
        <dbReference type="Proteomes" id="UP001199659"/>
    </source>
</evidence>
<proteinExistence type="predicted"/>
<feature type="transmembrane region" description="Helical" evidence="1">
    <location>
        <begin position="6"/>
        <end position="25"/>
    </location>
</feature>
<sequence length="472" mass="53545">MGREFAFAIWLWPLAIADIMALILLGFAIKHPRVRGIFLWLLLPQIVLVGAGALLFYWLDIDDSLIFFALISQFVSLSLALIGRRHFKYLCLPCHLLFVALWGYLEPVNYLTREVAHGWEKKQISRLIDRAEREGVIVLNSIHDNAQLKHILTQAVLAPDVSDMTLKALITRVDTPFSCCGDSHPFFMAVTHLNARAVYQFSPLLIGDSLQARNHRLMVYQHNPLYWMYFYLNGKLKYQHEQGLRSLATAREISEKLLGIMPKLLTEDVYEQIINTRDRETLSLFWQKQQPKMQIHRLQMLALIGDSKALVAAITDNPSLLEARDDDIPILNIIIRYGDMKKHSNNITLLEFIVRFADASTVKELITANIIDWQHFMLPEDDYTPLRLAAIKQEEGDRETLPLVLKDMLKQGISFSDKNITDAITSGVKPEMLLASGMTKDRLCTALAGAANQGITSSALRDIDSGLCCEGK</sequence>
<feature type="transmembrane region" description="Helical" evidence="1">
    <location>
        <begin position="37"/>
        <end position="59"/>
    </location>
</feature>
<keyword evidence="1" id="KW-0812">Transmembrane</keyword>
<organism evidence="2 3">
    <name type="scientific">Pseudocitrobacter corydidari</name>
    <dbReference type="NCBI Taxonomy" id="2891570"/>
    <lineage>
        <taxon>Bacteria</taxon>
        <taxon>Pseudomonadati</taxon>
        <taxon>Pseudomonadota</taxon>
        <taxon>Gammaproteobacteria</taxon>
        <taxon>Enterobacterales</taxon>
        <taxon>Enterobacteriaceae</taxon>
        <taxon>Pseudocitrobacter</taxon>
    </lineage>
</organism>